<keyword evidence="2 5" id="KW-0964">Secreted</keyword>
<keyword evidence="4 5" id="KW-0975">Bacterial flagellum</keyword>
<dbReference type="InterPro" id="IPR001492">
    <property type="entry name" value="Flagellin"/>
</dbReference>
<dbReference type="InterPro" id="IPR046358">
    <property type="entry name" value="Flagellin_C"/>
</dbReference>
<sequence length="380" mass="41107">MTVNVRTNVSALNTQRHLDKSATILHASTIQLASGNKINSAKDDAAGLQIANRLHVHNRGIDVAVRNANDGISIAQIAEGALSETSEILQQIRELSLQSANGANSDDDRSALQEEVKTLNDELNRIANSTRFAGNPLLNGQFASKSFQIGTNSGEATRLHLKDMRSQNLLMGGTVNIPISSGKDEDWTLAADSVMAVKRHHPSDATRDFAISFDLKAGDDIEEIATRINGQQSMMTAFVDEHRRLNLFFAHDNEPGSRLEASGDFFTENGPYKLQMKGVNDLDISTVGGAQLGIAMADAALKYVDSHRAELGSFQNRLTHAINNLGHIDENVQTSKSQIRDADIAKSAAMHTKAQIIQQSATSIFTQAKQTPTSAIGLLK</sequence>
<keyword evidence="9" id="KW-1185">Reference proteome</keyword>
<keyword evidence="8" id="KW-0966">Cell projection</keyword>
<evidence type="ECO:0000259" key="6">
    <source>
        <dbReference type="Pfam" id="PF00669"/>
    </source>
</evidence>
<keyword evidence="3" id="KW-0175">Coiled coil</keyword>
<evidence type="ECO:0000256" key="3">
    <source>
        <dbReference type="ARBA" id="ARBA00023054"/>
    </source>
</evidence>
<dbReference type="InterPro" id="IPR010810">
    <property type="entry name" value="Flagellin_hook_IN_motif"/>
</dbReference>
<evidence type="ECO:0000256" key="1">
    <source>
        <dbReference type="ARBA" id="ARBA00005709"/>
    </source>
</evidence>
<dbReference type="PANTHER" id="PTHR42792">
    <property type="entry name" value="FLAGELLIN"/>
    <property type="match status" value="1"/>
</dbReference>
<dbReference type="PANTHER" id="PTHR42792:SF2">
    <property type="entry name" value="FLAGELLIN"/>
    <property type="match status" value="1"/>
</dbReference>
<evidence type="ECO:0000313" key="8">
    <source>
        <dbReference type="EMBL" id="NLS13960.1"/>
    </source>
</evidence>
<dbReference type="Pfam" id="PF00700">
    <property type="entry name" value="Flagellin_C"/>
    <property type="match status" value="1"/>
</dbReference>
<dbReference type="Pfam" id="PF00669">
    <property type="entry name" value="Flagellin_N"/>
    <property type="match status" value="1"/>
</dbReference>
<feature type="domain" description="Flagellin C-terminal" evidence="7">
    <location>
        <begin position="295"/>
        <end position="379"/>
    </location>
</feature>
<dbReference type="NCBIfam" id="NF006468">
    <property type="entry name" value="PRK08869.1-3"/>
    <property type="match status" value="1"/>
</dbReference>
<dbReference type="Gene3D" id="1.20.1330.10">
    <property type="entry name" value="f41 fragment of flagellin, N-terminal domain"/>
    <property type="match status" value="1"/>
</dbReference>
<evidence type="ECO:0000256" key="5">
    <source>
        <dbReference type="RuleBase" id="RU362073"/>
    </source>
</evidence>
<evidence type="ECO:0000256" key="2">
    <source>
        <dbReference type="ARBA" id="ARBA00022525"/>
    </source>
</evidence>
<dbReference type="InterPro" id="IPR001029">
    <property type="entry name" value="Flagellin_N"/>
</dbReference>
<dbReference type="NCBIfam" id="NF006466">
    <property type="entry name" value="PRK08869.1-1"/>
    <property type="match status" value="1"/>
</dbReference>
<name>A0A7X8YHV1_9VIBR</name>
<dbReference type="InterPro" id="IPR042187">
    <property type="entry name" value="Flagellin_C_sub2"/>
</dbReference>
<dbReference type="GO" id="GO:0005198">
    <property type="term" value="F:structural molecule activity"/>
    <property type="evidence" value="ECO:0007669"/>
    <property type="project" value="UniProtKB-UniRule"/>
</dbReference>
<dbReference type="AlphaFoldDB" id="A0A7X8YHV1"/>
<comment type="similarity">
    <text evidence="1 5">Belongs to the bacterial flagellin family.</text>
</comment>
<dbReference type="GO" id="GO:0009288">
    <property type="term" value="C:bacterial-type flagellum"/>
    <property type="evidence" value="ECO:0007669"/>
    <property type="project" value="UniProtKB-SubCell"/>
</dbReference>
<evidence type="ECO:0000313" key="9">
    <source>
        <dbReference type="Proteomes" id="UP000535589"/>
    </source>
</evidence>
<dbReference type="Gene3D" id="3.30.70.2120">
    <property type="match status" value="1"/>
</dbReference>
<comment type="subcellular location">
    <subcellularLocation>
        <location evidence="5">Secreted</location>
    </subcellularLocation>
    <subcellularLocation>
        <location evidence="5">Bacterial flagellum</location>
    </subcellularLocation>
</comment>
<dbReference type="GO" id="GO:0005576">
    <property type="term" value="C:extracellular region"/>
    <property type="evidence" value="ECO:0007669"/>
    <property type="project" value="UniProtKB-SubCell"/>
</dbReference>
<dbReference type="EMBL" id="JABAIK010000014">
    <property type="protein sequence ID" value="NLS13960.1"/>
    <property type="molecule type" value="Genomic_DNA"/>
</dbReference>
<evidence type="ECO:0000259" key="7">
    <source>
        <dbReference type="Pfam" id="PF00700"/>
    </source>
</evidence>
<evidence type="ECO:0000256" key="4">
    <source>
        <dbReference type="ARBA" id="ARBA00023143"/>
    </source>
</evidence>
<reference evidence="8 9" key="1">
    <citation type="submission" date="2020-04" db="EMBL/GenBank/DDBJ databases">
        <title>Vibrio sp. SM6, a novel species isolated from seawater.</title>
        <authorList>
            <person name="Wang X."/>
        </authorList>
    </citation>
    <scope>NUCLEOTIDE SEQUENCE [LARGE SCALE GENOMIC DNA]</scope>
    <source>
        <strain evidence="8 9">SM6</strain>
    </source>
</reference>
<feature type="domain" description="Flagellin N-terminal" evidence="6">
    <location>
        <begin position="5"/>
        <end position="142"/>
    </location>
</feature>
<organism evidence="8 9">
    <name type="scientific">Vibrio agarilyticus</name>
    <dbReference type="NCBI Taxonomy" id="2726741"/>
    <lineage>
        <taxon>Bacteria</taxon>
        <taxon>Pseudomonadati</taxon>
        <taxon>Pseudomonadota</taxon>
        <taxon>Gammaproteobacteria</taxon>
        <taxon>Vibrionales</taxon>
        <taxon>Vibrionaceae</taxon>
        <taxon>Vibrio</taxon>
    </lineage>
</organism>
<comment type="function">
    <text evidence="5">Flagellin is the subunit protein which polymerizes to form the filaments of bacterial flagella.</text>
</comment>
<dbReference type="SUPFAM" id="SSF64518">
    <property type="entry name" value="Phase 1 flagellin"/>
    <property type="match status" value="1"/>
</dbReference>
<dbReference type="Gene3D" id="6.10.10.10">
    <property type="entry name" value="Flagellar export chaperone, C-terminal domain"/>
    <property type="match status" value="1"/>
</dbReference>
<protein>
    <recommendedName>
        <fullName evidence="5">Flagellin</fullName>
    </recommendedName>
</protein>
<comment type="caution">
    <text evidence="8">The sequence shown here is derived from an EMBL/GenBank/DDBJ whole genome shotgun (WGS) entry which is preliminary data.</text>
</comment>
<keyword evidence="8" id="KW-0282">Flagellum</keyword>
<dbReference type="Pfam" id="PF07196">
    <property type="entry name" value="Flagellin_IN"/>
    <property type="match status" value="1"/>
</dbReference>
<dbReference type="PRINTS" id="PR00207">
    <property type="entry name" value="FLAGELLIN"/>
</dbReference>
<gene>
    <name evidence="8" type="ORF">HGP28_13790</name>
</gene>
<proteinExistence type="inferred from homology"/>
<dbReference type="RefSeq" id="WP_168837057.1">
    <property type="nucleotide sequence ID" value="NZ_JABAIK010000014.1"/>
</dbReference>
<keyword evidence="8" id="KW-0969">Cilium</keyword>
<accession>A0A7X8YHV1</accession>
<dbReference type="Proteomes" id="UP000535589">
    <property type="component" value="Unassembled WGS sequence"/>
</dbReference>